<evidence type="ECO:0008006" key="4">
    <source>
        <dbReference type="Google" id="ProtNLM"/>
    </source>
</evidence>
<evidence type="ECO:0000313" key="2">
    <source>
        <dbReference type="EMBL" id="PPR03988.1"/>
    </source>
</evidence>
<sequence length="885" mass="96683">MFVVLLYGLFYVQDGMPWNPKELKYPTPNGVSLLGCITPSDWIDLSEKADDSGMHSSEVVYDIPLSDISLVLLSKGTMADGDLSITVNPDLPGDRVDVRVMAAYSHRWARDLGKVCRVSQLRESREGGSGIGIFTPLLEKPAPSKAVLRYKTVVMLPLSALTGAMTGLDIDMDNTRLQFGNISTHPFRNVDLRTTNRDMDIKSVIGESVYITTSHVDIKGKFQVSDSLSINSAVSGIDIEVIASGSPFRQPRITLSTSDRPLIANLSLTSESTTETGGMFDVAVSAMNGPLDIKFATQPLDSKLKLAASSTNYRPSVLLNTAYEGSFDVYGHNPTLRCDSTIADPTGRNRPRICWSTSGSHDLSGFTYWEKEHERSGRITFSAMNTSGVELAFGLFLPYCIGMILTEDLRVDDERKPAGISGLVRDTSSHNAECQPLLNDSPPPYGSTSSSAYFQPPNIHHTSNINTRSQGQGKDFHRNWQRDCPIIVIMLLMFVGLLCGSFYVQDGMLWNPKELKYPTPDHISLLGCIAPGDWIDLYESADNNGMHSSEVVYNIPLSDVSLILLSKGTMSDGDLSVIVNPDLPEDRVIVRVTVVYRDTRTRDLGRVCRVTQVFDSEQGGSGIGIFTPLLEKPPPPKAVLRYKTVVTLPISAPKGPTTSLDIDMDHTSLQFGNLSAHPFETVDLRTTDRDMDVKSVIADLIFITTSRVDIRGKFEVAYSLSINSAVSGIDVEVIASGSPLRNSRITLSTSDRPLFANLSLTSATETGGMFDVGVSAMNAPLDIKFGTQPFDSKLKFAASSTNYRSSVLLNTAYEGSFDVYGYNATLISDWPIPDPTGRNRNRTCWAEGSSDDLSGAVFWEQGHLHYGRVVITATNANSVELAFGP</sequence>
<keyword evidence="1" id="KW-0732">Signal</keyword>
<keyword evidence="3" id="KW-1185">Reference proteome</keyword>
<proteinExistence type="predicted"/>
<protein>
    <recommendedName>
        <fullName evidence="4">Adhesin domain-containing protein</fullName>
    </recommendedName>
</protein>
<dbReference type="OrthoDB" id="5570013at2759"/>
<dbReference type="AlphaFoldDB" id="A0A409YLT6"/>
<name>A0A409YLT6_9AGAR</name>
<dbReference type="STRING" id="181874.A0A409YLT6"/>
<evidence type="ECO:0000256" key="1">
    <source>
        <dbReference type="SAM" id="SignalP"/>
    </source>
</evidence>
<feature type="signal peptide" evidence="1">
    <location>
        <begin position="1"/>
        <end position="17"/>
    </location>
</feature>
<evidence type="ECO:0000313" key="3">
    <source>
        <dbReference type="Proteomes" id="UP000284842"/>
    </source>
</evidence>
<feature type="chain" id="PRO_5019138374" description="Adhesin domain-containing protein" evidence="1">
    <location>
        <begin position="18"/>
        <end position="885"/>
    </location>
</feature>
<dbReference type="InParanoid" id="A0A409YLT6"/>
<dbReference type="Proteomes" id="UP000284842">
    <property type="component" value="Unassembled WGS sequence"/>
</dbReference>
<reference evidence="2 3" key="1">
    <citation type="journal article" date="2018" name="Evol. Lett.">
        <title>Horizontal gene cluster transfer increased hallucinogenic mushroom diversity.</title>
        <authorList>
            <person name="Reynolds H.T."/>
            <person name="Vijayakumar V."/>
            <person name="Gluck-Thaler E."/>
            <person name="Korotkin H.B."/>
            <person name="Matheny P.B."/>
            <person name="Slot J.C."/>
        </authorList>
    </citation>
    <scope>NUCLEOTIDE SEQUENCE [LARGE SCALE GENOMIC DNA]</scope>
    <source>
        <strain evidence="2 3">2629</strain>
    </source>
</reference>
<comment type="caution">
    <text evidence="2">The sequence shown here is derived from an EMBL/GenBank/DDBJ whole genome shotgun (WGS) entry which is preliminary data.</text>
</comment>
<organism evidence="2 3">
    <name type="scientific">Panaeolus cyanescens</name>
    <dbReference type="NCBI Taxonomy" id="181874"/>
    <lineage>
        <taxon>Eukaryota</taxon>
        <taxon>Fungi</taxon>
        <taxon>Dikarya</taxon>
        <taxon>Basidiomycota</taxon>
        <taxon>Agaricomycotina</taxon>
        <taxon>Agaricomycetes</taxon>
        <taxon>Agaricomycetidae</taxon>
        <taxon>Agaricales</taxon>
        <taxon>Agaricineae</taxon>
        <taxon>Galeropsidaceae</taxon>
        <taxon>Panaeolus</taxon>
    </lineage>
</organism>
<accession>A0A409YLT6</accession>
<dbReference type="EMBL" id="NHTK01001001">
    <property type="protein sequence ID" value="PPR03988.1"/>
    <property type="molecule type" value="Genomic_DNA"/>
</dbReference>
<gene>
    <name evidence="2" type="ORF">CVT24_008307</name>
</gene>